<dbReference type="InterPro" id="IPR011727">
    <property type="entry name" value="CHP02117"/>
</dbReference>
<evidence type="ECO:0000313" key="1">
    <source>
        <dbReference type="EMBL" id="ACY47230.1"/>
    </source>
</evidence>
<name>D0MDN7_RHOM4</name>
<gene>
    <name evidence="1" type="ordered locus">Rmar_0325</name>
</gene>
<dbReference type="OrthoDB" id="211174at2"/>
<dbReference type="AlphaFoldDB" id="D0MDN7"/>
<dbReference type="EMBL" id="CP001807">
    <property type="protein sequence ID" value="ACY47230.1"/>
    <property type="molecule type" value="Genomic_DNA"/>
</dbReference>
<dbReference type="KEGG" id="rmr:Rmar_0325"/>
<proteinExistence type="predicted"/>
<keyword evidence="2" id="KW-1185">Reference proteome</keyword>
<reference evidence="1 2" key="1">
    <citation type="journal article" date="2009" name="Stand. Genomic Sci.">
        <title>Complete genome sequence of Rhodothermus marinus type strain (R-10).</title>
        <authorList>
            <person name="Nolan M."/>
            <person name="Tindall B.J."/>
            <person name="Pomrenke H."/>
            <person name="Lapidus A."/>
            <person name="Copeland A."/>
            <person name="Glavina Del Rio T."/>
            <person name="Lucas S."/>
            <person name="Chen F."/>
            <person name="Tice H."/>
            <person name="Cheng J.F."/>
            <person name="Saunders E."/>
            <person name="Han C."/>
            <person name="Bruce D."/>
            <person name="Goodwin L."/>
            <person name="Chain P."/>
            <person name="Pitluck S."/>
            <person name="Ovchinikova G."/>
            <person name="Pati A."/>
            <person name="Ivanova N."/>
            <person name="Mavromatis K."/>
            <person name="Chen A."/>
            <person name="Palaniappan K."/>
            <person name="Land M."/>
            <person name="Hauser L."/>
            <person name="Chang Y.J."/>
            <person name="Jeffries C.D."/>
            <person name="Brettin T."/>
            <person name="Goker M."/>
            <person name="Bristow J."/>
            <person name="Eisen J.A."/>
            <person name="Markowitz V."/>
            <person name="Hugenholtz P."/>
            <person name="Kyrpides N.C."/>
            <person name="Klenk H.P."/>
            <person name="Detter J.C."/>
        </authorList>
    </citation>
    <scope>NUCLEOTIDE SEQUENCE [LARGE SCALE GENOMIC DNA]</scope>
    <source>
        <strain evidence="2">ATCC 43812 / DSM 4252 / R-10</strain>
    </source>
</reference>
<dbReference type="eggNOG" id="ENOG50314GI">
    <property type="taxonomic scope" value="Bacteria"/>
</dbReference>
<evidence type="ECO:0008006" key="3">
    <source>
        <dbReference type="Google" id="ProtNLM"/>
    </source>
</evidence>
<dbReference type="HOGENOM" id="CLU_086263_1_0_10"/>
<dbReference type="Proteomes" id="UP000002221">
    <property type="component" value="Chromosome"/>
</dbReference>
<evidence type="ECO:0000313" key="2">
    <source>
        <dbReference type="Proteomes" id="UP000002221"/>
    </source>
</evidence>
<accession>D0MDN7</accession>
<dbReference type="STRING" id="518766.Rmar_0325"/>
<dbReference type="Pfam" id="PF09601">
    <property type="entry name" value="DUF2459"/>
    <property type="match status" value="1"/>
</dbReference>
<dbReference type="RefSeq" id="WP_012842842.1">
    <property type="nucleotide sequence ID" value="NC_013501.1"/>
</dbReference>
<protein>
    <recommendedName>
        <fullName evidence="3">DUF2459 domain-containing protein</fullName>
    </recommendedName>
</protein>
<organism evidence="1 2">
    <name type="scientific">Rhodothermus marinus (strain ATCC 43812 / DSM 4252 / R-10)</name>
    <name type="common">Rhodothermus obamensis</name>
    <dbReference type="NCBI Taxonomy" id="518766"/>
    <lineage>
        <taxon>Bacteria</taxon>
        <taxon>Pseudomonadati</taxon>
        <taxon>Rhodothermota</taxon>
        <taxon>Rhodothermia</taxon>
        <taxon>Rhodothermales</taxon>
        <taxon>Rhodothermaceae</taxon>
        <taxon>Rhodothermus</taxon>
    </lineage>
</organism>
<sequence length="217" mass="24216">MNRKRFFLLGLMLLLAGLAAAQERRFRIYLIHHGWHAGIAFYQADLEGTDWPAEAFFPERRFVEVGWGEAGYYPDPDPGAGDALRAALWPTDAVLHVAAFDHPPALIFKGPVRQIDLDSTAFRRLVAYVADYFKRDAQGRLEPVAPGLYGVESQFYAAKGRYHLFNNCNHWVARALRAAGLSVHPARALTLGDLWRQLEPLSQAASPEAAGCLSNIR</sequence>